<organism evidence="1">
    <name type="scientific">freshwater metagenome</name>
    <dbReference type="NCBI Taxonomy" id="449393"/>
    <lineage>
        <taxon>unclassified sequences</taxon>
        <taxon>metagenomes</taxon>
        <taxon>ecological metagenomes</taxon>
    </lineage>
</organism>
<dbReference type="EMBL" id="CAEZTS010000161">
    <property type="protein sequence ID" value="CAB4589110.1"/>
    <property type="molecule type" value="Genomic_DNA"/>
</dbReference>
<gene>
    <name evidence="1" type="ORF">UFOPK1722_01540</name>
</gene>
<reference evidence="1" key="1">
    <citation type="submission" date="2020-05" db="EMBL/GenBank/DDBJ databases">
        <authorList>
            <person name="Chiriac C."/>
            <person name="Salcher M."/>
            <person name="Ghai R."/>
            <person name="Kavagutti S V."/>
        </authorList>
    </citation>
    <scope>NUCLEOTIDE SEQUENCE</scope>
</reference>
<dbReference type="AlphaFoldDB" id="A0A6J6FKN3"/>
<sequence>MNSCSPCSQNPFSAMCITSAPDSVSCSCARSMSSGPMPAISKAAFDASTVGPALCSRAIDGANTSKLPKRRLRTTAAFR</sequence>
<proteinExistence type="predicted"/>
<name>A0A6J6FKN3_9ZZZZ</name>
<evidence type="ECO:0000313" key="1">
    <source>
        <dbReference type="EMBL" id="CAB4589110.1"/>
    </source>
</evidence>
<accession>A0A6J6FKN3</accession>
<protein>
    <submittedName>
        <fullName evidence="1">Unannotated protein</fullName>
    </submittedName>
</protein>